<name>A0AAE0MFS9_9PEZI</name>
<comment type="caution">
    <text evidence="2">The sequence shown here is derived from an EMBL/GenBank/DDBJ whole genome shotgun (WGS) entry which is preliminary data.</text>
</comment>
<reference evidence="2" key="1">
    <citation type="journal article" date="2023" name="Mol. Phylogenet. Evol.">
        <title>Genome-scale phylogeny and comparative genomics of the fungal order Sordariales.</title>
        <authorList>
            <person name="Hensen N."/>
            <person name="Bonometti L."/>
            <person name="Westerberg I."/>
            <person name="Brannstrom I.O."/>
            <person name="Guillou S."/>
            <person name="Cros-Aarteil S."/>
            <person name="Calhoun S."/>
            <person name="Haridas S."/>
            <person name="Kuo A."/>
            <person name="Mondo S."/>
            <person name="Pangilinan J."/>
            <person name="Riley R."/>
            <person name="LaButti K."/>
            <person name="Andreopoulos B."/>
            <person name="Lipzen A."/>
            <person name="Chen C."/>
            <person name="Yan M."/>
            <person name="Daum C."/>
            <person name="Ng V."/>
            <person name="Clum A."/>
            <person name="Steindorff A."/>
            <person name="Ohm R.A."/>
            <person name="Martin F."/>
            <person name="Silar P."/>
            <person name="Natvig D.O."/>
            <person name="Lalanne C."/>
            <person name="Gautier V."/>
            <person name="Ament-Velasquez S.L."/>
            <person name="Kruys A."/>
            <person name="Hutchinson M.I."/>
            <person name="Powell A.J."/>
            <person name="Barry K."/>
            <person name="Miller A.N."/>
            <person name="Grigoriev I.V."/>
            <person name="Debuchy R."/>
            <person name="Gladieux P."/>
            <person name="Hiltunen Thoren M."/>
            <person name="Johannesson H."/>
        </authorList>
    </citation>
    <scope>NUCLEOTIDE SEQUENCE</scope>
    <source>
        <strain evidence="2">CBS 118394</strain>
    </source>
</reference>
<sequence length="322" mass="35277">MSYVQQRFLQIWSNVQSTAVPLLHMGSGEDGHAERVHVSRAWACCGIIKNHQRFGVDGQISWLGVTRRVWLSTFMHERDPSCGVPYLDNCQLALVDEQPKLSAGRRLACVHIGLTVGELLPRGVQGVRLRFKTMQQRVDCPGRVEHGGARGSSPVVGEVSMHEHGDEGTIERRGGHRDRAENALDFLTYRNAAMEMISGRGVAGVGSQAIEANRKIQAAFPAQQRELEGVAASLRSLTNQGRECIGTLKELCEEGCNNNALKANLEICASSMDEMIWSAHAAAWPSPYTYLRPATSDTDLPWALRACTCTGARPRSPAGFVD</sequence>
<accession>A0AAE0MFS9</accession>
<evidence type="ECO:0000256" key="1">
    <source>
        <dbReference type="SAM" id="MobiDB-lite"/>
    </source>
</evidence>
<dbReference type="AlphaFoldDB" id="A0AAE0MFS9"/>
<dbReference type="Proteomes" id="UP001283341">
    <property type="component" value="Unassembled WGS sequence"/>
</dbReference>
<dbReference type="EMBL" id="JAUEDM010000001">
    <property type="protein sequence ID" value="KAK3330108.1"/>
    <property type="molecule type" value="Genomic_DNA"/>
</dbReference>
<reference evidence="2" key="2">
    <citation type="submission" date="2023-06" db="EMBL/GenBank/DDBJ databases">
        <authorList>
            <consortium name="Lawrence Berkeley National Laboratory"/>
            <person name="Haridas S."/>
            <person name="Hensen N."/>
            <person name="Bonometti L."/>
            <person name="Westerberg I."/>
            <person name="Brannstrom I.O."/>
            <person name="Guillou S."/>
            <person name="Cros-Aarteil S."/>
            <person name="Calhoun S."/>
            <person name="Kuo A."/>
            <person name="Mondo S."/>
            <person name="Pangilinan J."/>
            <person name="Riley R."/>
            <person name="Labutti K."/>
            <person name="Andreopoulos B."/>
            <person name="Lipzen A."/>
            <person name="Chen C."/>
            <person name="Yanf M."/>
            <person name="Daum C."/>
            <person name="Ng V."/>
            <person name="Clum A."/>
            <person name="Steindorff A."/>
            <person name="Ohm R."/>
            <person name="Martin F."/>
            <person name="Silar P."/>
            <person name="Natvig D."/>
            <person name="Lalanne C."/>
            <person name="Gautier V."/>
            <person name="Ament-Velasquez S.L."/>
            <person name="Kruys A."/>
            <person name="Hutchinson M.I."/>
            <person name="Powell A.J."/>
            <person name="Barry K."/>
            <person name="Miller A.N."/>
            <person name="Grigoriev I.V."/>
            <person name="Debuchy R."/>
            <person name="Gladieux P."/>
            <person name="Thoren M.H."/>
            <person name="Johannesson H."/>
        </authorList>
    </citation>
    <scope>NUCLEOTIDE SEQUENCE</scope>
    <source>
        <strain evidence="2">CBS 118394</strain>
    </source>
</reference>
<proteinExistence type="predicted"/>
<keyword evidence="3" id="KW-1185">Reference proteome</keyword>
<gene>
    <name evidence="2" type="ORF">B0H66DRAFT_527477</name>
</gene>
<evidence type="ECO:0000313" key="3">
    <source>
        <dbReference type="Proteomes" id="UP001283341"/>
    </source>
</evidence>
<protein>
    <submittedName>
        <fullName evidence="2">Uncharacterized protein</fullName>
    </submittedName>
</protein>
<organism evidence="2 3">
    <name type="scientific">Apodospora peruviana</name>
    <dbReference type="NCBI Taxonomy" id="516989"/>
    <lineage>
        <taxon>Eukaryota</taxon>
        <taxon>Fungi</taxon>
        <taxon>Dikarya</taxon>
        <taxon>Ascomycota</taxon>
        <taxon>Pezizomycotina</taxon>
        <taxon>Sordariomycetes</taxon>
        <taxon>Sordariomycetidae</taxon>
        <taxon>Sordariales</taxon>
        <taxon>Lasiosphaeriaceae</taxon>
        <taxon>Apodospora</taxon>
    </lineage>
</organism>
<feature type="region of interest" description="Disordered" evidence="1">
    <location>
        <begin position="142"/>
        <end position="177"/>
    </location>
</feature>
<evidence type="ECO:0000313" key="2">
    <source>
        <dbReference type="EMBL" id="KAK3330108.1"/>
    </source>
</evidence>
<feature type="compositionally biased region" description="Basic and acidic residues" evidence="1">
    <location>
        <begin position="160"/>
        <end position="177"/>
    </location>
</feature>